<reference evidence="2" key="1">
    <citation type="submission" date="2015-11" db="EMBL/GenBank/DDBJ databases">
        <title>De novo transcriptome assembly of four potential Pierce s Disease insect vectors from Arizona vineyards.</title>
        <authorList>
            <person name="Tassone E.E."/>
        </authorList>
    </citation>
    <scope>NUCLEOTIDE SEQUENCE</scope>
</reference>
<protein>
    <submittedName>
        <fullName evidence="2">Uncharacterized protein</fullName>
    </submittedName>
</protein>
<evidence type="ECO:0000256" key="1">
    <source>
        <dbReference type="SAM" id="Coils"/>
    </source>
</evidence>
<dbReference type="AlphaFoldDB" id="A0A1B6GBH8"/>
<name>A0A1B6GBH8_9HEMI</name>
<proteinExistence type="predicted"/>
<sequence>DIKKNCSISKSETDRKFNELLTRINSLMDSLQAKVAEQKNREESARLERIRQQIESEKRSKEAEQQRLFEEEKNRKKKLEFENRRRVENKRCEQEFSNEEIA</sequence>
<accession>A0A1B6GBH8</accession>
<feature type="non-terminal residue" evidence="2">
    <location>
        <position position="102"/>
    </location>
</feature>
<evidence type="ECO:0000313" key="2">
    <source>
        <dbReference type="EMBL" id="JAS59797.1"/>
    </source>
</evidence>
<feature type="coiled-coil region" evidence="1">
    <location>
        <begin position="21"/>
        <end position="82"/>
    </location>
</feature>
<dbReference type="EMBL" id="GECZ01009972">
    <property type="protein sequence ID" value="JAS59797.1"/>
    <property type="molecule type" value="Transcribed_RNA"/>
</dbReference>
<organism evidence="2">
    <name type="scientific">Cuerna arida</name>
    <dbReference type="NCBI Taxonomy" id="1464854"/>
    <lineage>
        <taxon>Eukaryota</taxon>
        <taxon>Metazoa</taxon>
        <taxon>Ecdysozoa</taxon>
        <taxon>Arthropoda</taxon>
        <taxon>Hexapoda</taxon>
        <taxon>Insecta</taxon>
        <taxon>Pterygota</taxon>
        <taxon>Neoptera</taxon>
        <taxon>Paraneoptera</taxon>
        <taxon>Hemiptera</taxon>
        <taxon>Auchenorrhyncha</taxon>
        <taxon>Membracoidea</taxon>
        <taxon>Cicadellidae</taxon>
        <taxon>Cicadellinae</taxon>
        <taxon>Proconiini</taxon>
        <taxon>Cuerna</taxon>
    </lineage>
</organism>
<gene>
    <name evidence="2" type="ORF">g.49608</name>
</gene>
<feature type="non-terminal residue" evidence="2">
    <location>
        <position position="1"/>
    </location>
</feature>
<keyword evidence="1" id="KW-0175">Coiled coil</keyword>